<dbReference type="InterPro" id="IPR016095">
    <property type="entry name" value="Ribosomal_uL1_3-a/b-sand"/>
</dbReference>
<evidence type="ECO:0000256" key="2">
    <source>
        <dbReference type="ARBA" id="ARBA00022499"/>
    </source>
</evidence>
<proteinExistence type="inferred from homology"/>
<dbReference type="GO" id="GO:0003723">
    <property type="term" value="F:RNA binding"/>
    <property type="evidence" value="ECO:0007669"/>
    <property type="project" value="InterPro"/>
</dbReference>
<dbReference type="FunFam" id="3.40.50.790:FF:000004">
    <property type="entry name" value="Ribosomal L1 domain-containing 1-like 1"/>
    <property type="match status" value="1"/>
</dbReference>
<accession>A0AAN9GME5</accession>
<comment type="similarity">
    <text evidence="9">Belongs to the universal ribosomal protein uL1 family. Highly divergent.</text>
</comment>
<evidence type="ECO:0000256" key="8">
    <source>
        <dbReference type="ARBA" id="ARBA00054167"/>
    </source>
</evidence>
<dbReference type="AlphaFoldDB" id="A0AAN9GME5"/>
<feature type="region of interest" description="Disordered" evidence="11">
    <location>
        <begin position="295"/>
        <end position="342"/>
    </location>
</feature>
<dbReference type="Pfam" id="PF00687">
    <property type="entry name" value="Ribosomal_L1"/>
    <property type="match status" value="1"/>
</dbReference>
<dbReference type="EMBL" id="JBAMIC010000002">
    <property type="protein sequence ID" value="KAK7113599.1"/>
    <property type="molecule type" value="Genomic_DNA"/>
</dbReference>
<dbReference type="InterPro" id="IPR050257">
    <property type="entry name" value="eL8/uL1-like"/>
</dbReference>
<evidence type="ECO:0000256" key="6">
    <source>
        <dbReference type="ARBA" id="ARBA00023054"/>
    </source>
</evidence>
<reference evidence="12 13" key="1">
    <citation type="submission" date="2024-02" db="EMBL/GenBank/DDBJ databases">
        <title>Chromosome-scale genome assembly of the rough periwinkle Littorina saxatilis.</title>
        <authorList>
            <person name="De Jode A."/>
            <person name="Faria R."/>
            <person name="Formenti G."/>
            <person name="Sims Y."/>
            <person name="Smith T.P."/>
            <person name="Tracey A."/>
            <person name="Wood J.M.D."/>
            <person name="Zagrodzka Z.B."/>
            <person name="Johannesson K."/>
            <person name="Butlin R.K."/>
            <person name="Leder E.H."/>
        </authorList>
    </citation>
    <scope>NUCLEOTIDE SEQUENCE [LARGE SCALE GENOMIC DNA]</scope>
    <source>
        <strain evidence="12">Snail1</strain>
        <tissue evidence="12">Muscle</tissue>
    </source>
</reference>
<evidence type="ECO:0000256" key="3">
    <source>
        <dbReference type="ARBA" id="ARBA00022553"/>
    </source>
</evidence>
<dbReference type="InterPro" id="IPR023674">
    <property type="entry name" value="Ribosomal_uL1-like"/>
</dbReference>
<evidence type="ECO:0000256" key="10">
    <source>
        <dbReference type="ARBA" id="ARBA00070787"/>
    </source>
</evidence>
<evidence type="ECO:0000256" key="4">
    <source>
        <dbReference type="ARBA" id="ARBA00022843"/>
    </source>
</evidence>
<organism evidence="12 13">
    <name type="scientific">Littorina saxatilis</name>
    <dbReference type="NCBI Taxonomy" id="31220"/>
    <lineage>
        <taxon>Eukaryota</taxon>
        <taxon>Metazoa</taxon>
        <taxon>Spiralia</taxon>
        <taxon>Lophotrochozoa</taxon>
        <taxon>Mollusca</taxon>
        <taxon>Gastropoda</taxon>
        <taxon>Caenogastropoda</taxon>
        <taxon>Littorinimorpha</taxon>
        <taxon>Littorinoidea</taxon>
        <taxon>Littorinidae</taxon>
        <taxon>Littorina</taxon>
    </lineage>
</organism>
<keyword evidence="6" id="KW-0175">Coiled coil</keyword>
<keyword evidence="3" id="KW-0597">Phosphoprotein</keyword>
<dbReference type="InterPro" id="IPR028364">
    <property type="entry name" value="Ribosomal_uL1/biogenesis"/>
</dbReference>
<gene>
    <name evidence="12" type="ORF">V1264_012858</name>
</gene>
<dbReference type="Gene3D" id="3.40.50.790">
    <property type="match status" value="1"/>
</dbReference>
<evidence type="ECO:0000256" key="7">
    <source>
        <dbReference type="ARBA" id="ARBA00023242"/>
    </source>
</evidence>
<name>A0AAN9GME5_9CAEN</name>
<dbReference type="PANTHER" id="PTHR23105">
    <property type="entry name" value="RIBOSOMAL PROTEIN L7AE FAMILY MEMBER"/>
    <property type="match status" value="1"/>
</dbReference>
<evidence type="ECO:0000313" key="12">
    <source>
        <dbReference type="EMBL" id="KAK7113599.1"/>
    </source>
</evidence>
<keyword evidence="5" id="KW-0007">Acetylation</keyword>
<comment type="subcellular location">
    <subcellularLocation>
        <location evidence="1">Nucleus</location>
        <location evidence="1">Nucleolus</location>
    </subcellularLocation>
</comment>
<evidence type="ECO:0000256" key="5">
    <source>
        <dbReference type="ARBA" id="ARBA00022990"/>
    </source>
</evidence>
<comment type="caution">
    <text evidence="12">The sequence shown here is derived from an EMBL/GenBank/DDBJ whole genome shotgun (WGS) entry which is preliminary data.</text>
</comment>
<feature type="compositionally biased region" description="Basic residues" evidence="11">
    <location>
        <begin position="299"/>
        <end position="342"/>
    </location>
</feature>
<sequence length="342" mass="38209">MEGKKPNFQSQVEKGVHALLQVIEKRKESKKESLLQEDHMVNLQFTLKKVSKQQKIIKLKLPNGLTEEHKDVCLFVKDMDKKDREYEKSVRDVKTVLKSKGISCVSEIIPLKALKLEHKPFEAKRNLSNRFDVFLADARIIRLLPSYLGKAFFGRKRLPVQVRMDAKDLKAEFEAAINNSRCVFSGKGPVGMATVGSTRMSAAELVQNIVTSAEQLVAAVPGGMENIRNIHIKTPDSMAIPVYTSLGSANDVKLPRTEKQREPVAADEVTTVENARVKVYPSGIVKLVDESGKALEKPKKLKKAVKRAGKRGAKRPLGKAKQKATVKANKRQKPQGKKRKVK</sequence>
<dbReference type="SUPFAM" id="SSF56808">
    <property type="entry name" value="Ribosomal protein L1"/>
    <property type="match status" value="1"/>
</dbReference>
<evidence type="ECO:0000313" key="13">
    <source>
        <dbReference type="Proteomes" id="UP001374579"/>
    </source>
</evidence>
<keyword evidence="13" id="KW-1185">Reference proteome</keyword>
<keyword evidence="4" id="KW-0832">Ubl conjugation</keyword>
<dbReference type="Gene3D" id="3.30.190.20">
    <property type="match status" value="1"/>
</dbReference>
<keyword evidence="7" id="KW-0539">Nucleus</keyword>
<dbReference type="CDD" id="cd00403">
    <property type="entry name" value="Ribosomal_L1"/>
    <property type="match status" value="1"/>
</dbReference>
<evidence type="ECO:0000256" key="11">
    <source>
        <dbReference type="SAM" id="MobiDB-lite"/>
    </source>
</evidence>
<keyword evidence="2" id="KW-1017">Isopeptide bond</keyword>
<protein>
    <recommendedName>
        <fullName evidence="10">Ribosomal L1 domain-containing protein 1</fullName>
    </recommendedName>
</protein>
<comment type="function">
    <text evidence="8">Regulates cellular senescence through inhibition of PTEN translation. Acts as a pro-apoptotic regulator in response to DNA damage.</text>
</comment>
<dbReference type="Proteomes" id="UP001374579">
    <property type="component" value="Unassembled WGS sequence"/>
</dbReference>
<evidence type="ECO:0000256" key="9">
    <source>
        <dbReference type="ARBA" id="ARBA00061550"/>
    </source>
</evidence>
<dbReference type="GO" id="GO:0005730">
    <property type="term" value="C:nucleolus"/>
    <property type="evidence" value="ECO:0007669"/>
    <property type="project" value="UniProtKB-SubCell"/>
</dbReference>
<evidence type="ECO:0000256" key="1">
    <source>
        <dbReference type="ARBA" id="ARBA00004604"/>
    </source>
</evidence>